<gene>
    <name evidence="7" type="primary">DTX12_0</name>
    <name evidence="7" type="ORF">CFP56_022337</name>
</gene>
<accession>A0AAW0KC33</accession>
<feature type="transmembrane region" description="Helical" evidence="6">
    <location>
        <begin position="194"/>
        <end position="216"/>
    </location>
</feature>
<proteinExistence type="inferred from homology"/>
<dbReference type="Pfam" id="PF01554">
    <property type="entry name" value="MatE"/>
    <property type="match status" value="2"/>
</dbReference>
<keyword evidence="4 6" id="KW-1133">Transmembrane helix</keyword>
<reference evidence="7 8" key="1">
    <citation type="journal article" date="2018" name="Sci. Data">
        <title>The draft genome sequence of cork oak.</title>
        <authorList>
            <person name="Ramos A.M."/>
            <person name="Usie A."/>
            <person name="Barbosa P."/>
            <person name="Barros P.M."/>
            <person name="Capote T."/>
            <person name="Chaves I."/>
            <person name="Simoes F."/>
            <person name="Abreu I."/>
            <person name="Carrasquinho I."/>
            <person name="Faro C."/>
            <person name="Guimaraes J.B."/>
            <person name="Mendonca D."/>
            <person name="Nobrega F."/>
            <person name="Rodrigues L."/>
            <person name="Saibo N.J.M."/>
            <person name="Varela M.C."/>
            <person name="Egas C."/>
            <person name="Matos J."/>
            <person name="Miguel C.M."/>
            <person name="Oliveira M.M."/>
            <person name="Ricardo C.P."/>
            <person name="Goncalves S."/>
        </authorList>
    </citation>
    <scope>NUCLEOTIDE SEQUENCE [LARGE SCALE GENOMIC DNA]</scope>
    <source>
        <strain evidence="8">cv. HL8</strain>
    </source>
</reference>
<feature type="transmembrane region" description="Helical" evidence="6">
    <location>
        <begin position="138"/>
        <end position="156"/>
    </location>
</feature>
<feature type="transmembrane region" description="Helical" evidence="6">
    <location>
        <begin position="325"/>
        <end position="345"/>
    </location>
</feature>
<evidence type="ECO:0000313" key="7">
    <source>
        <dbReference type="EMBL" id="KAK7836587.1"/>
    </source>
</evidence>
<comment type="similarity">
    <text evidence="2">Belongs to the multi antimicrobial extrusion (MATE) (TC 2.A.66.1) family.</text>
</comment>
<dbReference type="PANTHER" id="PTHR11206">
    <property type="entry name" value="MULTIDRUG RESISTANCE PROTEIN"/>
    <property type="match status" value="1"/>
</dbReference>
<dbReference type="Proteomes" id="UP000237347">
    <property type="component" value="Unassembled WGS sequence"/>
</dbReference>
<dbReference type="InterPro" id="IPR045069">
    <property type="entry name" value="MATE_euk"/>
</dbReference>
<feature type="transmembrane region" description="Helical" evidence="6">
    <location>
        <begin position="101"/>
        <end position="118"/>
    </location>
</feature>
<keyword evidence="5 6" id="KW-0472">Membrane</keyword>
<protein>
    <submittedName>
        <fullName evidence="7">Protein detoxification 12</fullName>
    </submittedName>
</protein>
<feature type="transmembrane region" description="Helical" evidence="6">
    <location>
        <begin position="381"/>
        <end position="404"/>
    </location>
</feature>
<evidence type="ECO:0000256" key="2">
    <source>
        <dbReference type="ARBA" id="ARBA00010199"/>
    </source>
</evidence>
<feature type="transmembrane region" description="Helical" evidence="6">
    <location>
        <begin position="168"/>
        <end position="188"/>
    </location>
</feature>
<feature type="transmembrane region" description="Helical" evidence="6">
    <location>
        <begin position="69"/>
        <end position="89"/>
    </location>
</feature>
<dbReference type="CDD" id="cd13132">
    <property type="entry name" value="MATE_eukaryotic"/>
    <property type="match status" value="1"/>
</dbReference>
<dbReference type="GO" id="GO:0015297">
    <property type="term" value="F:antiporter activity"/>
    <property type="evidence" value="ECO:0007669"/>
    <property type="project" value="InterPro"/>
</dbReference>
<dbReference type="AlphaFoldDB" id="A0AAW0KC33"/>
<organism evidence="7 8">
    <name type="scientific">Quercus suber</name>
    <name type="common">Cork oak</name>
    <dbReference type="NCBI Taxonomy" id="58331"/>
    <lineage>
        <taxon>Eukaryota</taxon>
        <taxon>Viridiplantae</taxon>
        <taxon>Streptophyta</taxon>
        <taxon>Embryophyta</taxon>
        <taxon>Tracheophyta</taxon>
        <taxon>Spermatophyta</taxon>
        <taxon>Magnoliopsida</taxon>
        <taxon>eudicotyledons</taxon>
        <taxon>Gunneridae</taxon>
        <taxon>Pentapetalae</taxon>
        <taxon>rosids</taxon>
        <taxon>fabids</taxon>
        <taxon>Fagales</taxon>
        <taxon>Fagaceae</taxon>
        <taxon>Quercus</taxon>
    </lineage>
</organism>
<sequence>MGEITEKSMEESLLLKEKSEVKKESVTWSALTQELKRVGCIAGPMVAVSLTQNLMQVISLMMVGHLGELSLSSTAISISLAGVTGFSLLYRKLGIQTHTAIFSLTLVCFPVSLLWIYMGKLLSLIGQDPLISYEAGKFIVWLIPTLFASAALQPLIRFFQTQSLIMPMLGCACVSLCLHVPISWVLIFKSGLDNLGAAVALGISNWLNVILLGLYMNYSSACEKTRVPVSMELFHGIREFFRFAIPSAIMICLTTISTLYAVPYGLGAAVSTRVSNELGAGNPQAARIAVFAGFSFGVTEACILSTTLFVGRHVFGYSFSNVKEVVDYVTAMAPLICLSITVDGVKGHIGANVNLGAYYLCGIPTAALLGFWMQLRGRGLWIGIQTGAIVQVVLLSIITSCTNWEKQASRARERLFAEPRN</sequence>
<keyword evidence="3 6" id="KW-0812">Transmembrane</keyword>
<dbReference type="GO" id="GO:1990961">
    <property type="term" value="P:xenobiotic detoxification by transmembrane export across the plasma membrane"/>
    <property type="evidence" value="ECO:0007669"/>
    <property type="project" value="InterPro"/>
</dbReference>
<comment type="subcellular location">
    <subcellularLocation>
        <location evidence="1">Membrane</location>
        <topology evidence="1">Multi-pass membrane protein</topology>
    </subcellularLocation>
</comment>
<evidence type="ECO:0000313" key="8">
    <source>
        <dbReference type="Proteomes" id="UP000237347"/>
    </source>
</evidence>
<evidence type="ECO:0000256" key="1">
    <source>
        <dbReference type="ARBA" id="ARBA00004141"/>
    </source>
</evidence>
<dbReference type="GO" id="GO:0042910">
    <property type="term" value="F:xenobiotic transmembrane transporter activity"/>
    <property type="evidence" value="ECO:0007669"/>
    <property type="project" value="InterPro"/>
</dbReference>
<keyword evidence="8" id="KW-1185">Reference proteome</keyword>
<dbReference type="GO" id="GO:0016020">
    <property type="term" value="C:membrane"/>
    <property type="evidence" value="ECO:0007669"/>
    <property type="project" value="UniProtKB-SubCell"/>
</dbReference>
<dbReference type="InterPro" id="IPR002528">
    <property type="entry name" value="MATE_fam"/>
</dbReference>
<feature type="transmembrane region" description="Helical" evidence="6">
    <location>
        <begin position="240"/>
        <end position="262"/>
    </location>
</feature>
<evidence type="ECO:0000256" key="5">
    <source>
        <dbReference type="ARBA" id="ARBA00023136"/>
    </source>
</evidence>
<name>A0AAW0KC33_QUESU</name>
<dbReference type="EMBL" id="PKMF04000349">
    <property type="protein sequence ID" value="KAK7836587.1"/>
    <property type="molecule type" value="Genomic_DNA"/>
</dbReference>
<feature type="transmembrane region" description="Helical" evidence="6">
    <location>
        <begin position="357"/>
        <end position="375"/>
    </location>
</feature>
<evidence type="ECO:0000256" key="4">
    <source>
        <dbReference type="ARBA" id="ARBA00022989"/>
    </source>
</evidence>
<comment type="caution">
    <text evidence="7">The sequence shown here is derived from an EMBL/GenBank/DDBJ whole genome shotgun (WGS) entry which is preliminary data.</text>
</comment>
<evidence type="ECO:0000256" key="6">
    <source>
        <dbReference type="SAM" id="Phobius"/>
    </source>
</evidence>
<evidence type="ECO:0000256" key="3">
    <source>
        <dbReference type="ARBA" id="ARBA00022692"/>
    </source>
</evidence>